<dbReference type="Proteomes" id="UP000035930">
    <property type="component" value="Chromosome"/>
</dbReference>
<dbReference type="EMBL" id="CP011923">
    <property type="protein sequence ID" value="AKN88113.1"/>
    <property type="molecule type" value="Genomic_DNA"/>
</dbReference>
<keyword evidence="1" id="KW-1133">Transmembrane helix</keyword>
<feature type="transmembrane region" description="Helical" evidence="1">
    <location>
        <begin position="177"/>
        <end position="198"/>
    </location>
</feature>
<evidence type="ECO:0000313" key="3">
    <source>
        <dbReference type="Proteomes" id="UP000035930"/>
    </source>
</evidence>
<dbReference type="GeneID" id="45432445"/>
<dbReference type="RefSeq" id="WP_014714355.1">
    <property type="nucleotide sequence ID" value="NZ_CP011923.2"/>
</dbReference>
<feature type="transmembrane region" description="Helical" evidence="1">
    <location>
        <begin position="205"/>
        <end position="231"/>
    </location>
</feature>
<gene>
    <name evidence="2" type="ORF">FNO190_0248</name>
</gene>
<protein>
    <submittedName>
        <fullName evidence="2">Uncharacterized protein</fullName>
    </submittedName>
</protein>
<organism evidence="2 3">
    <name type="scientific">Francisella orientalis</name>
    <dbReference type="NCBI Taxonomy" id="299583"/>
    <lineage>
        <taxon>Bacteria</taxon>
        <taxon>Pseudomonadati</taxon>
        <taxon>Pseudomonadota</taxon>
        <taxon>Gammaproteobacteria</taxon>
        <taxon>Thiotrichales</taxon>
        <taxon>Francisellaceae</taxon>
        <taxon>Francisella</taxon>
    </lineage>
</organism>
<reference evidence="2" key="1">
    <citation type="submission" date="2017-08" db="EMBL/GenBank/DDBJ databases">
        <title>Complete Genome Sequence of Francisella noatunensis subsp. orientalis strain FNO190.</title>
        <authorList>
            <person name="Pereira F.L."/>
            <person name="Goncalves L.A."/>
            <person name="Guilherme T.C."/>
            <person name="Soares S.C."/>
            <person name="Dorella F.A."/>
            <person name="Carvalho A.F."/>
            <person name="Leibowitz M.P."/>
            <person name="Leal C.A.G."/>
            <person name="Azevedo V.A.C."/>
            <person name="Figueiredo H.C.P."/>
        </authorList>
    </citation>
    <scope>NUCLEOTIDE SEQUENCE</scope>
    <source>
        <strain evidence="2">FNO190</strain>
    </source>
</reference>
<keyword evidence="1" id="KW-0812">Transmembrane</keyword>
<name>A0ABM5U4G4_9GAMM</name>
<evidence type="ECO:0000313" key="2">
    <source>
        <dbReference type="EMBL" id="AKN88113.1"/>
    </source>
</evidence>
<feature type="transmembrane region" description="Helical" evidence="1">
    <location>
        <begin position="152"/>
        <end position="171"/>
    </location>
</feature>
<feature type="transmembrane region" description="Helical" evidence="1">
    <location>
        <begin position="243"/>
        <end position="264"/>
    </location>
</feature>
<accession>A0ABM5U4G4</accession>
<proteinExistence type="predicted"/>
<keyword evidence="3" id="KW-1185">Reference proteome</keyword>
<sequence>MKFVNIVNNQKILKSTNDYDLGKRNRNMSFYNGSSINASNIKSIEISDVTEDMKLLISGEIGKLILNNLEIDKLNIINSRFKSLPNFDDKSSIKNSVDIDKKSFDNLLNIEKAGSLEFSRLAEFFNRNNAYMEAQPLHRHYLLEKAKESKNYGLKFWVWFYSLVNGCGTSLLKPFIGVLYCWLFTYLIFLSLSIKLVMSVKSTGVIVYSSYSVLFSIKQALLVTVPLLATIHKPEIEMLDNGLLQIFVNFLMIVSYLLVFLMALQIRKLLRLKD</sequence>
<keyword evidence="1" id="KW-0472">Membrane</keyword>
<evidence type="ECO:0000256" key="1">
    <source>
        <dbReference type="SAM" id="Phobius"/>
    </source>
</evidence>